<protein>
    <recommendedName>
        <fullName evidence="3">Tyr recombinase domain-containing protein</fullName>
    </recommendedName>
</protein>
<accession>A0ABQ9HQI0</accession>
<comment type="caution">
    <text evidence="1">The sequence shown here is derived from an EMBL/GenBank/DDBJ whole genome shotgun (WGS) entry which is preliminary data.</text>
</comment>
<dbReference type="Proteomes" id="UP001159363">
    <property type="component" value="Chromosome X"/>
</dbReference>
<organism evidence="1 2">
    <name type="scientific">Dryococelus australis</name>
    <dbReference type="NCBI Taxonomy" id="614101"/>
    <lineage>
        <taxon>Eukaryota</taxon>
        <taxon>Metazoa</taxon>
        <taxon>Ecdysozoa</taxon>
        <taxon>Arthropoda</taxon>
        <taxon>Hexapoda</taxon>
        <taxon>Insecta</taxon>
        <taxon>Pterygota</taxon>
        <taxon>Neoptera</taxon>
        <taxon>Polyneoptera</taxon>
        <taxon>Phasmatodea</taxon>
        <taxon>Verophasmatodea</taxon>
        <taxon>Anareolatae</taxon>
        <taxon>Phasmatidae</taxon>
        <taxon>Eurycanthinae</taxon>
        <taxon>Dryococelus</taxon>
    </lineage>
</organism>
<dbReference type="EMBL" id="JARBHB010000004">
    <property type="protein sequence ID" value="KAJ8886374.1"/>
    <property type="molecule type" value="Genomic_DNA"/>
</dbReference>
<evidence type="ECO:0008006" key="3">
    <source>
        <dbReference type="Google" id="ProtNLM"/>
    </source>
</evidence>
<sequence>MHAYVKQHLEAYLHANISQYTIHVECCLLTLLLDDNGARIGELINLSMLDIDALIQDRQTIVNTKTIPKPLCVSYVMANKLRAFLAKKCLSLDDKLIQFDYFALRWAKIRIFEELFDVEKP</sequence>
<name>A0ABQ9HQI0_9NEOP</name>
<gene>
    <name evidence="1" type="ORF">PR048_012585</name>
</gene>
<proteinExistence type="predicted"/>
<evidence type="ECO:0000313" key="2">
    <source>
        <dbReference type="Proteomes" id="UP001159363"/>
    </source>
</evidence>
<evidence type="ECO:0000313" key="1">
    <source>
        <dbReference type="EMBL" id="KAJ8886374.1"/>
    </source>
</evidence>
<keyword evidence="2" id="KW-1185">Reference proteome</keyword>
<reference evidence="1 2" key="1">
    <citation type="submission" date="2023-02" db="EMBL/GenBank/DDBJ databases">
        <title>LHISI_Scaffold_Assembly.</title>
        <authorList>
            <person name="Stuart O.P."/>
            <person name="Cleave R."/>
            <person name="Magrath M.J.L."/>
            <person name="Mikheyev A.S."/>
        </authorList>
    </citation>
    <scope>NUCLEOTIDE SEQUENCE [LARGE SCALE GENOMIC DNA]</scope>
    <source>
        <strain evidence="1">Daus_M_001</strain>
        <tissue evidence="1">Leg muscle</tissue>
    </source>
</reference>